<keyword evidence="12" id="KW-1185">Reference proteome</keyword>
<evidence type="ECO:0000256" key="8">
    <source>
        <dbReference type="ARBA" id="ARBA00023015"/>
    </source>
</evidence>
<keyword evidence="6" id="KW-0862">Zinc</keyword>
<name>A0ABT2PG79_9MICO</name>
<comment type="similarity">
    <text evidence="2">Belongs to the Fur family.</text>
</comment>
<comment type="caution">
    <text evidence="11">The sequence shown here is derived from an EMBL/GenBank/DDBJ whole genome shotgun (WGS) entry which is preliminary data.</text>
</comment>
<evidence type="ECO:0000256" key="7">
    <source>
        <dbReference type="ARBA" id="ARBA00023004"/>
    </source>
</evidence>
<evidence type="ECO:0000256" key="9">
    <source>
        <dbReference type="ARBA" id="ARBA00023125"/>
    </source>
</evidence>
<dbReference type="Gene3D" id="3.30.1490.190">
    <property type="match status" value="1"/>
</dbReference>
<dbReference type="InterPro" id="IPR002481">
    <property type="entry name" value="FUR"/>
</dbReference>
<sequence length="156" mass="16405">MSASDVYASAPHALRTAGLRVTESRLAVYDALRENPHASADAVLAAIAVDLPRASIQSVYNALGDFAEAGLVRRIEPAGRSMLFELRVDDNHHHVVCTVCGAVEDVDCAVGAAPCLTPGESHGFAIHSAEVTFWGLCPACRAAQSTPTRIPEEGTP</sequence>
<dbReference type="SUPFAM" id="SSF46785">
    <property type="entry name" value="Winged helix' DNA-binding domain"/>
    <property type="match status" value="1"/>
</dbReference>
<accession>A0ABT2PG79</accession>
<evidence type="ECO:0000256" key="10">
    <source>
        <dbReference type="ARBA" id="ARBA00023163"/>
    </source>
</evidence>
<dbReference type="EMBL" id="JAODOR010000011">
    <property type="protein sequence ID" value="MCT9002818.1"/>
    <property type="molecule type" value="Genomic_DNA"/>
</dbReference>
<dbReference type="CDD" id="cd07153">
    <property type="entry name" value="Fur_like"/>
    <property type="match status" value="1"/>
</dbReference>
<dbReference type="PANTHER" id="PTHR33202:SF18">
    <property type="entry name" value="TRANSCRIPTIONAL REGULATOR FURA"/>
    <property type="match status" value="1"/>
</dbReference>
<keyword evidence="4" id="KW-0678">Repressor</keyword>
<protein>
    <submittedName>
        <fullName evidence="11">Transcriptional repressor</fullName>
    </submittedName>
</protein>
<evidence type="ECO:0000256" key="3">
    <source>
        <dbReference type="ARBA" id="ARBA00022490"/>
    </source>
</evidence>
<keyword evidence="10" id="KW-0804">Transcription</keyword>
<dbReference type="RefSeq" id="WP_261607345.1">
    <property type="nucleotide sequence ID" value="NZ_JAODOR010000011.1"/>
</dbReference>
<organism evidence="11 12">
    <name type="scientific">Microbacterium memoriense</name>
    <dbReference type="NCBI Taxonomy" id="2978350"/>
    <lineage>
        <taxon>Bacteria</taxon>
        <taxon>Bacillati</taxon>
        <taxon>Actinomycetota</taxon>
        <taxon>Actinomycetes</taxon>
        <taxon>Micrococcales</taxon>
        <taxon>Microbacteriaceae</taxon>
        <taxon>Microbacterium</taxon>
    </lineage>
</organism>
<keyword evidence="3" id="KW-0963">Cytoplasm</keyword>
<comment type="subcellular location">
    <subcellularLocation>
        <location evidence="1">Cytoplasm</location>
    </subcellularLocation>
</comment>
<evidence type="ECO:0000256" key="1">
    <source>
        <dbReference type="ARBA" id="ARBA00004496"/>
    </source>
</evidence>
<dbReference type="Proteomes" id="UP001300496">
    <property type="component" value="Unassembled WGS sequence"/>
</dbReference>
<dbReference type="InterPro" id="IPR043135">
    <property type="entry name" value="Fur_C"/>
</dbReference>
<proteinExistence type="inferred from homology"/>
<dbReference type="InterPro" id="IPR036388">
    <property type="entry name" value="WH-like_DNA-bd_sf"/>
</dbReference>
<dbReference type="Pfam" id="PF01475">
    <property type="entry name" value="FUR"/>
    <property type="match status" value="1"/>
</dbReference>
<evidence type="ECO:0000256" key="6">
    <source>
        <dbReference type="ARBA" id="ARBA00022833"/>
    </source>
</evidence>
<evidence type="ECO:0000313" key="11">
    <source>
        <dbReference type="EMBL" id="MCT9002818.1"/>
    </source>
</evidence>
<keyword evidence="8" id="KW-0805">Transcription regulation</keyword>
<keyword evidence="9" id="KW-0238">DNA-binding</keyword>
<reference evidence="11 12" key="1">
    <citation type="journal article" date="2024" name="Int. J. Syst. Evol. Microbiol.">
        <title>Microbacterium memoriense sp. nov., a member of the Actinomycetota from marine beach sediment of the north coast of Portugal.</title>
        <authorList>
            <person name="Santos J.D.N.D."/>
            <person name="Klimek D."/>
            <person name="Calusinska M."/>
            <person name="Lobo-da-Cunha A."/>
            <person name="Catita J."/>
            <person name="Goncalves H."/>
            <person name="Gonzalez I."/>
            <person name="Lage O.M."/>
        </authorList>
    </citation>
    <scope>NUCLEOTIDE SEQUENCE [LARGE SCALE GENOMIC DNA]</scope>
    <source>
        <strain evidence="11 12">PMIC_1C1B</strain>
    </source>
</reference>
<evidence type="ECO:0000256" key="2">
    <source>
        <dbReference type="ARBA" id="ARBA00007957"/>
    </source>
</evidence>
<dbReference type="InterPro" id="IPR036390">
    <property type="entry name" value="WH_DNA-bd_sf"/>
</dbReference>
<evidence type="ECO:0000256" key="4">
    <source>
        <dbReference type="ARBA" id="ARBA00022491"/>
    </source>
</evidence>
<dbReference type="PANTHER" id="PTHR33202">
    <property type="entry name" value="ZINC UPTAKE REGULATION PROTEIN"/>
    <property type="match status" value="1"/>
</dbReference>
<keyword evidence="5" id="KW-0479">Metal-binding</keyword>
<dbReference type="Gene3D" id="1.10.10.10">
    <property type="entry name" value="Winged helix-like DNA-binding domain superfamily/Winged helix DNA-binding domain"/>
    <property type="match status" value="1"/>
</dbReference>
<keyword evidence="7" id="KW-0408">Iron</keyword>
<evidence type="ECO:0000256" key="5">
    <source>
        <dbReference type="ARBA" id="ARBA00022723"/>
    </source>
</evidence>
<evidence type="ECO:0000313" key="12">
    <source>
        <dbReference type="Proteomes" id="UP001300496"/>
    </source>
</evidence>
<gene>
    <name evidence="11" type="ORF">N4R40_10620</name>
</gene>